<dbReference type="Proteomes" id="UP001066276">
    <property type="component" value="Chromosome 7"/>
</dbReference>
<evidence type="ECO:0000313" key="2">
    <source>
        <dbReference type="EMBL" id="KAJ1123893.1"/>
    </source>
</evidence>
<feature type="compositionally biased region" description="Basic and acidic residues" evidence="1">
    <location>
        <begin position="1"/>
        <end position="12"/>
    </location>
</feature>
<proteinExistence type="predicted"/>
<comment type="caution">
    <text evidence="2">The sequence shown here is derived from an EMBL/GenBank/DDBJ whole genome shotgun (WGS) entry which is preliminary data.</text>
</comment>
<protein>
    <submittedName>
        <fullName evidence="2">Uncharacterized protein</fullName>
    </submittedName>
</protein>
<name>A0AAV7P6G1_PLEWA</name>
<evidence type="ECO:0000313" key="3">
    <source>
        <dbReference type="Proteomes" id="UP001066276"/>
    </source>
</evidence>
<keyword evidence="3" id="KW-1185">Reference proteome</keyword>
<reference evidence="2" key="1">
    <citation type="journal article" date="2022" name="bioRxiv">
        <title>Sequencing and chromosome-scale assembly of the giantPleurodeles waltlgenome.</title>
        <authorList>
            <person name="Brown T."/>
            <person name="Elewa A."/>
            <person name="Iarovenko S."/>
            <person name="Subramanian E."/>
            <person name="Araus A.J."/>
            <person name="Petzold A."/>
            <person name="Susuki M."/>
            <person name="Suzuki K.-i.T."/>
            <person name="Hayashi T."/>
            <person name="Toyoda A."/>
            <person name="Oliveira C."/>
            <person name="Osipova E."/>
            <person name="Leigh N.D."/>
            <person name="Simon A."/>
            <person name="Yun M.H."/>
        </authorList>
    </citation>
    <scope>NUCLEOTIDE SEQUENCE</scope>
    <source>
        <strain evidence="2">20211129_DDA</strain>
        <tissue evidence="2">Liver</tissue>
    </source>
</reference>
<dbReference type="EMBL" id="JANPWB010000011">
    <property type="protein sequence ID" value="KAJ1123893.1"/>
    <property type="molecule type" value="Genomic_DNA"/>
</dbReference>
<organism evidence="2 3">
    <name type="scientific">Pleurodeles waltl</name>
    <name type="common">Iberian ribbed newt</name>
    <dbReference type="NCBI Taxonomy" id="8319"/>
    <lineage>
        <taxon>Eukaryota</taxon>
        <taxon>Metazoa</taxon>
        <taxon>Chordata</taxon>
        <taxon>Craniata</taxon>
        <taxon>Vertebrata</taxon>
        <taxon>Euteleostomi</taxon>
        <taxon>Amphibia</taxon>
        <taxon>Batrachia</taxon>
        <taxon>Caudata</taxon>
        <taxon>Salamandroidea</taxon>
        <taxon>Salamandridae</taxon>
        <taxon>Pleurodelinae</taxon>
        <taxon>Pleurodeles</taxon>
    </lineage>
</organism>
<dbReference type="AlphaFoldDB" id="A0AAV7P6G1"/>
<gene>
    <name evidence="2" type="ORF">NDU88_002360</name>
</gene>
<accession>A0AAV7P6G1</accession>
<sequence>MKDPNRREDQTYHSKRTTVDSTYMPVPDRSGVEWRAGPVFMVMWVETEPMNAGLFGEKGRRSDRVLCVGRDWVPNDDVPRGVRRATLARGTLGKGVPRFRGAASIWADTVQRCKTAHRMMCGTHRDSQWEISWET</sequence>
<evidence type="ECO:0000256" key="1">
    <source>
        <dbReference type="SAM" id="MobiDB-lite"/>
    </source>
</evidence>
<feature type="region of interest" description="Disordered" evidence="1">
    <location>
        <begin position="1"/>
        <end position="24"/>
    </location>
</feature>